<dbReference type="Pfam" id="PF02709">
    <property type="entry name" value="Glyco_transf_7C"/>
    <property type="match status" value="1"/>
</dbReference>
<dbReference type="InterPro" id="IPR027791">
    <property type="entry name" value="Galactosyl_T_C"/>
</dbReference>
<feature type="domain" description="Galactosyltransferase C-terminal" evidence="3">
    <location>
        <begin position="116"/>
        <end position="175"/>
    </location>
</feature>
<evidence type="ECO:0000256" key="1">
    <source>
        <dbReference type="ARBA" id="ARBA00022679"/>
    </source>
</evidence>
<dbReference type="InterPro" id="IPR029044">
    <property type="entry name" value="Nucleotide-diphossugar_trans"/>
</dbReference>
<evidence type="ECO:0008006" key="6">
    <source>
        <dbReference type="Google" id="ProtNLM"/>
    </source>
</evidence>
<evidence type="ECO:0000259" key="3">
    <source>
        <dbReference type="Pfam" id="PF02709"/>
    </source>
</evidence>
<feature type="domain" description="Glycosyltransferase 2-like" evidence="2">
    <location>
        <begin position="41"/>
        <end position="110"/>
    </location>
</feature>
<accession>A0AAC9J470</accession>
<sequence>MTDDKHRQEGFNWLIKFYEKMMPEVEICIGEGRCKSDLFSKAKAINHAAKQATRNIYVIADSDIFYDPNLITEAINLLKEHPWVIPYHRIHYLSKNSTKKLVETDPAWPIPINVDAHTPNKKKKGGINIVTRTCFETINGFDERFCGWGGEDEAFVHAMNAVFGKYVRLDKDIYHLWHSRGKSASGNPYYQDNKLLHARYRSARKSKEATMKLVNEQNRL</sequence>
<evidence type="ECO:0000259" key="2">
    <source>
        <dbReference type="Pfam" id="PF00535"/>
    </source>
</evidence>
<dbReference type="InterPro" id="IPR001173">
    <property type="entry name" value="Glyco_trans_2-like"/>
</dbReference>
<name>A0AAC9J470_VIRHA</name>
<dbReference type="KEGG" id="vhl:BME96_15230"/>
<evidence type="ECO:0000313" key="5">
    <source>
        <dbReference type="Proteomes" id="UP000182945"/>
    </source>
</evidence>
<organism evidence="4 5">
    <name type="scientific">Virgibacillus halodenitrificans</name>
    <name type="common">Bacillus halodenitrificans</name>
    <dbReference type="NCBI Taxonomy" id="1482"/>
    <lineage>
        <taxon>Bacteria</taxon>
        <taxon>Bacillati</taxon>
        <taxon>Bacillota</taxon>
        <taxon>Bacilli</taxon>
        <taxon>Bacillales</taxon>
        <taxon>Bacillaceae</taxon>
        <taxon>Virgibacillus</taxon>
    </lineage>
</organism>
<gene>
    <name evidence="4" type="ORF">BME96_15230</name>
</gene>
<dbReference type="GO" id="GO:0016740">
    <property type="term" value="F:transferase activity"/>
    <property type="evidence" value="ECO:0007669"/>
    <property type="project" value="UniProtKB-KW"/>
</dbReference>
<protein>
    <recommendedName>
        <fullName evidence="6">Glycosyltransferase</fullName>
    </recommendedName>
</protein>
<dbReference type="AlphaFoldDB" id="A0AAC9J470"/>
<dbReference type="EMBL" id="CP017962">
    <property type="protein sequence ID" value="APC50298.1"/>
    <property type="molecule type" value="Genomic_DNA"/>
</dbReference>
<dbReference type="Pfam" id="PF00535">
    <property type="entry name" value="Glycos_transf_2"/>
    <property type="match status" value="1"/>
</dbReference>
<dbReference type="Gene3D" id="3.90.550.10">
    <property type="entry name" value="Spore Coat Polysaccharide Biosynthesis Protein SpsA, Chain A"/>
    <property type="match status" value="1"/>
</dbReference>
<proteinExistence type="predicted"/>
<dbReference type="Proteomes" id="UP000182945">
    <property type="component" value="Chromosome"/>
</dbReference>
<reference evidence="4 5" key="1">
    <citation type="submission" date="2016-11" db="EMBL/GenBank/DDBJ databases">
        <title>Complete genome sequencing of Virgibacillus halodenitrificans PDB-F2.</title>
        <authorList>
            <person name="Sun Z."/>
            <person name="Zhou Y."/>
            <person name="Li H."/>
        </authorList>
    </citation>
    <scope>NUCLEOTIDE SEQUENCE [LARGE SCALE GENOMIC DNA]</scope>
    <source>
        <strain evidence="4 5">PDB-F2</strain>
    </source>
</reference>
<keyword evidence="1" id="KW-0808">Transferase</keyword>
<dbReference type="SUPFAM" id="SSF53448">
    <property type="entry name" value="Nucleotide-diphospho-sugar transferases"/>
    <property type="match status" value="1"/>
</dbReference>
<evidence type="ECO:0000313" key="4">
    <source>
        <dbReference type="EMBL" id="APC50298.1"/>
    </source>
</evidence>